<feature type="domain" description="LamG-like jellyroll fold" evidence="4">
    <location>
        <begin position="1000"/>
        <end position="1158"/>
    </location>
</feature>
<comment type="caution">
    <text evidence="5">The sequence shown here is derived from an EMBL/GenBank/DDBJ whole genome shotgun (WGS) entry which is preliminary data.</text>
</comment>
<dbReference type="InterPro" id="IPR013320">
    <property type="entry name" value="ConA-like_dom_sf"/>
</dbReference>
<dbReference type="Gene3D" id="2.60.120.200">
    <property type="match status" value="2"/>
</dbReference>
<name>A0ABS3RPX3_9ACTN</name>
<dbReference type="InterPro" id="IPR042837">
    <property type="entry name" value="PTX3"/>
</dbReference>
<dbReference type="SUPFAM" id="SSF49899">
    <property type="entry name" value="Concanavalin A-like lectins/glucanases"/>
    <property type="match status" value="2"/>
</dbReference>
<accession>A0ABS3RPX3</accession>
<reference evidence="5 6" key="1">
    <citation type="submission" date="2021-03" db="EMBL/GenBank/DDBJ databases">
        <title>Actinomadura violae sp. nov., isolated from lichen in Thailand.</title>
        <authorList>
            <person name="Kanchanasin P."/>
            <person name="Saeng-In P."/>
            <person name="Phongsopitanun W."/>
            <person name="Yuki M."/>
            <person name="Kudo T."/>
            <person name="Ohkuma M."/>
            <person name="Tanasupawat S."/>
        </authorList>
    </citation>
    <scope>NUCLEOTIDE SEQUENCE [LARGE SCALE GENOMIC DNA]</scope>
    <source>
        <strain evidence="5 6">LCR2-06</strain>
    </source>
</reference>
<sequence length="1175" mass="124557">MVAALLQVPMVVSAPVARADDAAPESAATEEQAAKAARESGQPVEVLAERGETRTVRALPNGRMEVEEHIQPIRARKDGKWADIDTTLRRSGEVIVPGATAVGLRFSGGGSGPMVQMARAGHKLALTWPQALPEPTLDGDTATYAGVLGDGVDLQLRAQADGFAHMLVVKSPEAAKDPRLAQLALALSAPGLSVTQEQASGVLTAKTAAGMGVFDAPSPMMWDSTKAAAPSQGSPTATTPQVRTMDTSEGPAEGARSAPVKVAVADGKLTLAPDQNLLTATDTTFPVYIDPVWGAKKASDWGMVSSGYPDQSYHQFNGKSTEGVGRCEVAKDGNCVKNQTKRLFYKVKLPSLKGRYVQSVEFTAFETGAYDCKNSTSIQLWRTLQLKSYATWNNTVGGWNDGGAWGEHLASRDVAFCSRAPVEFGGSLLQQHVQSALNKGYGDITFGLKAYSESTMDWWKRFSDDAYLSIQYNNPPATPNYKTMSTNPGGGCGPGNDPVVINKVPTLKGYFFDPDDEDALKVEPEFASYWDTGDGKGFVQRWTSGLIEPAKKTGSPREVKMPDTIPQKTLIGWHARAWDGEQYGPWSSTGSAPACYFIYDPAKPAPTITSTDYPDDDQWHGGVGQLGSFTISDPEKAADRYEVRLNQTLIMTVPTTAGAAQTVSIAPNQYGPNSVTVMALAASSQNSADASITFLANQGTAPKAHFKLDEDAGSTAATAQTREGDPAVTATVHGGASFGAEGQIGKGLTLNDDAGAAYAATDAPLLDTSKGFTVSAWVRLTKGGITHTVLSQDGTSKSGFYLKTGGPLNKWVMSMVKSDSAETGAYQAVSTQDVELNTWTHLVGMYDQTTKKLQIWVNGQPGTPSPEVPAAWNATGGFQIGHSKWLGNPADQWPGMIDEVRAYDRIVSTQEITDLYQQAPVLKARWKLNAATGDLTPGETRGAGAVPPLTLHNKAAIVAGAGFKDPFASPAGLQLDGLAAFADAPKNAPDSDQAFLSTDESFTLTGWVQNLASRPQKAATLFSLPGGKTNAFALRYVPDAKEPADLGVWQLEMNNADLPATDATKPQKLTSNFTYTADDWDHIAIVYDATNRTMSLYVNGSAANGPDGDSAAGDVHTFKGTGALQIGRNALGGSGAGSEFWPAALDDLWLYRGVLTPTQIARLGPDVEIDTDNGP</sequence>
<dbReference type="EMBL" id="JAGEPF010000006">
    <property type="protein sequence ID" value="MBO2458109.1"/>
    <property type="molecule type" value="Genomic_DNA"/>
</dbReference>
<dbReference type="InterPro" id="IPR006558">
    <property type="entry name" value="LamG-like"/>
</dbReference>
<feature type="compositionally biased region" description="Polar residues" evidence="3">
    <location>
        <begin position="231"/>
        <end position="247"/>
    </location>
</feature>
<evidence type="ECO:0000256" key="3">
    <source>
        <dbReference type="SAM" id="MobiDB-lite"/>
    </source>
</evidence>
<keyword evidence="6" id="KW-1185">Reference proteome</keyword>
<evidence type="ECO:0000259" key="4">
    <source>
        <dbReference type="SMART" id="SM00560"/>
    </source>
</evidence>
<feature type="region of interest" description="Disordered" evidence="3">
    <location>
        <begin position="224"/>
        <end position="258"/>
    </location>
</feature>
<feature type="domain" description="LamG-like jellyroll fold" evidence="4">
    <location>
        <begin position="770"/>
        <end position="910"/>
    </location>
</feature>
<keyword evidence="1" id="KW-0732">Signal</keyword>
<dbReference type="RefSeq" id="WP_208239795.1">
    <property type="nucleotide sequence ID" value="NZ_JAGEPF010000006.1"/>
</dbReference>
<dbReference type="PANTHER" id="PTHR46943:SF1">
    <property type="entry name" value="PENTRAXIN-RELATED PROTEIN PTX3"/>
    <property type="match status" value="1"/>
</dbReference>
<dbReference type="SMART" id="SM00560">
    <property type="entry name" value="LamGL"/>
    <property type="match status" value="2"/>
</dbReference>
<gene>
    <name evidence="5" type="ORF">J4709_11050</name>
</gene>
<proteinExistence type="predicted"/>
<evidence type="ECO:0000256" key="2">
    <source>
        <dbReference type="ARBA" id="ARBA00023157"/>
    </source>
</evidence>
<organism evidence="5 6">
    <name type="scientific">Actinomadura violacea</name>
    <dbReference type="NCBI Taxonomy" id="2819934"/>
    <lineage>
        <taxon>Bacteria</taxon>
        <taxon>Bacillati</taxon>
        <taxon>Actinomycetota</taxon>
        <taxon>Actinomycetes</taxon>
        <taxon>Streptosporangiales</taxon>
        <taxon>Thermomonosporaceae</taxon>
        <taxon>Actinomadura</taxon>
    </lineage>
</organism>
<keyword evidence="2" id="KW-1015">Disulfide bond</keyword>
<dbReference type="Proteomes" id="UP000680206">
    <property type="component" value="Unassembled WGS sequence"/>
</dbReference>
<evidence type="ECO:0000256" key="1">
    <source>
        <dbReference type="ARBA" id="ARBA00022729"/>
    </source>
</evidence>
<dbReference type="Pfam" id="PF13385">
    <property type="entry name" value="Laminin_G_3"/>
    <property type="match status" value="2"/>
</dbReference>
<protein>
    <submittedName>
        <fullName evidence="5">LamG domain-containing protein</fullName>
    </submittedName>
</protein>
<dbReference type="PANTHER" id="PTHR46943">
    <property type="entry name" value="PENTRAXIN-RELATED PROTEIN PTX3"/>
    <property type="match status" value="1"/>
</dbReference>
<evidence type="ECO:0000313" key="6">
    <source>
        <dbReference type="Proteomes" id="UP000680206"/>
    </source>
</evidence>
<evidence type="ECO:0000313" key="5">
    <source>
        <dbReference type="EMBL" id="MBO2458109.1"/>
    </source>
</evidence>